<dbReference type="AlphaFoldDB" id="E6N0U6"/>
<dbReference type="Bgee" id="WBGene00206374">
    <property type="expression patterns" value="Expressed in pharyngeal muscle cell (C elegans) and 3 other cell types or tissues"/>
</dbReference>
<organism evidence="2 3">
    <name type="scientific">Caenorhabditis elegans</name>
    <dbReference type="NCBI Taxonomy" id="6239"/>
    <lineage>
        <taxon>Eukaryota</taxon>
        <taxon>Metazoa</taxon>
        <taxon>Ecdysozoa</taxon>
        <taxon>Nematoda</taxon>
        <taxon>Chromadorea</taxon>
        <taxon>Rhabditida</taxon>
        <taxon>Rhabditina</taxon>
        <taxon>Rhabditomorpha</taxon>
        <taxon>Rhabditoidea</taxon>
        <taxon>Rhabditidae</taxon>
        <taxon>Peloderinae</taxon>
        <taxon>Caenorhabditis</taxon>
    </lineage>
</organism>
<evidence type="ECO:0000313" key="2">
    <source>
        <dbReference type="EMBL" id="CCD72897.1"/>
    </source>
</evidence>
<dbReference type="AGR" id="WB:WBGene00206374"/>
<protein>
    <submittedName>
        <fullName evidence="2">Uncharacterized protein</fullName>
    </submittedName>
</protein>
<dbReference type="EMBL" id="BX284602">
    <property type="protein sequence ID" value="CCD72897.1"/>
    <property type="molecule type" value="Genomic_DNA"/>
</dbReference>
<dbReference type="InParanoid" id="E6N0U6"/>
<dbReference type="GeneID" id="13184534"/>
<feature type="transmembrane region" description="Helical" evidence="1">
    <location>
        <begin position="14"/>
        <end position="37"/>
    </location>
</feature>
<dbReference type="SMR" id="E6N0U6"/>
<dbReference type="Proteomes" id="UP000001940">
    <property type="component" value="Chromosome II"/>
</dbReference>
<accession>E6N0U6</accession>
<dbReference type="RefSeq" id="NP_001254085.1">
    <property type="nucleotide sequence ID" value="NM_001267156.1"/>
</dbReference>
<dbReference type="CTD" id="13184534"/>
<dbReference type="KEGG" id="cel:CELE_K10G6.9"/>
<keyword evidence="1" id="KW-1133">Transmembrane helix</keyword>
<name>E6N0U6_CAEEL</name>
<evidence type="ECO:0000256" key="1">
    <source>
        <dbReference type="SAM" id="Phobius"/>
    </source>
</evidence>
<dbReference type="WormBase" id="K10G6.9">
    <property type="protein sequence ID" value="CE45589"/>
    <property type="gene ID" value="WBGene00206374"/>
</dbReference>
<sequence length="61" mass="7337">MRFSQDDDGFLCCLLVSGTLFLVAFAYFSTIFVVNWARRRYIKYINEQRKLNEHLLQLKDE</sequence>
<gene>
    <name evidence="2" type="ORF">CELE_K10G6.9</name>
    <name evidence="2 4" type="ORF">K10G6.9</name>
</gene>
<proteinExistence type="predicted"/>
<evidence type="ECO:0000313" key="3">
    <source>
        <dbReference type="Proteomes" id="UP000001940"/>
    </source>
</evidence>
<evidence type="ECO:0000313" key="4">
    <source>
        <dbReference type="WormBase" id="K10G6.9"/>
    </source>
</evidence>
<dbReference type="HOGENOM" id="CLU_2924796_0_0_1"/>
<keyword evidence="1" id="KW-0812">Transmembrane</keyword>
<keyword evidence="1" id="KW-0472">Membrane</keyword>
<reference evidence="2 3" key="1">
    <citation type="journal article" date="1998" name="Science">
        <title>Genome sequence of the nematode C. elegans: a platform for investigating biology.</title>
        <authorList>
            <consortium name="The C. elegans sequencing consortium"/>
            <person name="Sulson J.E."/>
            <person name="Waterston R."/>
        </authorList>
    </citation>
    <scope>NUCLEOTIDE SEQUENCE [LARGE SCALE GENOMIC DNA]</scope>
    <source>
        <strain evidence="2 3">Bristol N2</strain>
    </source>
</reference>
<dbReference type="PaxDb" id="6239-K10G6.9"/>
<keyword evidence="3" id="KW-1185">Reference proteome</keyword>